<organism evidence="1 2">
    <name type="scientific">Natronosporangium hydrolyticum</name>
    <dbReference type="NCBI Taxonomy" id="2811111"/>
    <lineage>
        <taxon>Bacteria</taxon>
        <taxon>Bacillati</taxon>
        <taxon>Actinomycetota</taxon>
        <taxon>Actinomycetes</taxon>
        <taxon>Micromonosporales</taxon>
        <taxon>Micromonosporaceae</taxon>
        <taxon>Natronosporangium</taxon>
    </lineage>
</organism>
<name>A0A895YHH6_9ACTN</name>
<accession>A0A895YHH6</accession>
<proteinExistence type="predicted"/>
<gene>
    <name evidence="1" type="ORF">JQS43_00030</name>
</gene>
<evidence type="ECO:0000313" key="2">
    <source>
        <dbReference type="Proteomes" id="UP000662857"/>
    </source>
</evidence>
<keyword evidence="2" id="KW-1185">Reference proteome</keyword>
<dbReference type="Proteomes" id="UP000662857">
    <property type="component" value="Chromosome"/>
</dbReference>
<evidence type="ECO:0000313" key="1">
    <source>
        <dbReference type="EMBL" id="QSB14833.1"/>
    </source>
</evidence>
<dbReference type="EMBL" id="CP070499">
    <property type="protein sequence ID" value="QSB14833.1"/>
    <property type="molecule type" value="Genomic_DNA"/>
</dbReference>
<dbReference type="KEGG" id="nhy:JQS43_00030"/>
<protein>
    <submittedName>
        <fullName evidence="1">Uncharacterized protein</fullName>
    </submittedName>
</protein>
<reference evidence="1" key="1">
    <citation type="submission" date="2021-02" db="EMBL/GenBank/DDBJ databases">
        <title>Natrosporangium hydrolyticum gen. nov., sp. nov, a haloalkaliphilic actinobacterium from a soda solonchak soil.</title>
        <authorList>
            <person name="Sorokin D.Y."/>
            <person name="Khijniak T.V."/>
            <person name="Zakharycheva A.P."/>
            <person name="Boueva O.V."/>
            <person name="Ariskina E.V."/>
            <person name="Hahnke R.L."/>
            <person name="Bunk B."/>
            <person name="Sproer C."/>
            <person name="Schumann P."/>
            <person name="Evtushenko L.I."/>
            <person name="Kublanov I.V."/>
        </authorList>
    </citation>
    <scope>NUCLEOTIDE SEQUENCE</scope>
    <source>
        <strain evidence="1">DSM 106523</strain>
    </source>
</reference>
<dbReference type="RefSeq" id="WP_239676991.1">
    <property type="nucleotide sequence ID" value="NZ_CP070499.1"/>
</dbReference>
<dbReference type="AlphaFoldDB" id="A0A895YHH6"/>
<sequence length="184" mass="20299">MGLDNVAVAWPRTGRFYDPVAPAEFVDFGEVAEAPDTAAPTAALAGHIANTGTVRATAYVELVDLLLGLERVLYATESAETDEDPVIDPDGCDWIAGGLERFVNNHQHYGEVVTFDSVSALMRDALAGNRLADAQLRWLEDRLRRLRDQDTGAAQWHFPRSELAVLARFYRRCAERGFAVYADS</sequence>